<evidence type="ECO:0000313" key="3">
    <source>
        <dbReference type="Proteomes" id="UP000799777"/>
    </source>
</evidence>
<dbReference type="EMBL" id="ML978159">
    <property type="protein sequence ID" value="KAF2035019.1"/>
    <property type="molecule type" value="Genomic_DNA"/>
</dbReference>
<organism evidence="2 3">
    <name type="scientific">Setomelanomma holmii</name>
    <dbReference type="NCBI Taxonomy" id="210430"/>
    <lineage>
        <taxon>Eukaryota</taxon>
        <taxon>Fungi</taxon>
        <taxon>Dikarya</taxon>
        <taxon>Ascomycota</taxon>
        <taxon>Pezizomycotina</taxon>
        <taxon>Dothideomycetes</taxon>
        <taxon>Pleosporomycetidae</taxon>
        <taxon>Pleosporales</taxon>
        <taxon>Pleosporineae</taxon>
        <taxon>Phaeosphaeriaceae</taxon>
        <taxon>Setomelanomma</taxon>
    </lineage>
</organism>
<feature type="region of interest" description="Disordered" evidence="1">
    <location>
        <begin position="134"/>
        <end position="154"/>
    </location>
</feature>
<dbReference type="Proteomes" id="UP000799777">
    <property type="component" value="Unassembled WGS sequence"/>
</dbReference>
<proteinExistence type="predicted"/>
<dbReference type="AlphaFoldDB" id="A0A9P4HK48"/>
<feature type="compositionally biased region" description="Basic residues" evidence="1">
    <location>
        <begin position="145"/>
        <end position="154"/>
    </location>
</feature>
<evidence type="ECO:0000313" key="2">
    <source>
        <dbReference type="EMBL" id="KAF2035019.1"/>
    </source>
</evidence>
<accession>A0A9P4HK48</accession>
<sequence>MPIETSNDLHLIEEDLLDFLFVQLPANPHPFACIDFVVISVPDLLDNATVSRANVVHKVEWKLRVVDGAVVALAVSMVSPQHRGFVSSAGDSSNFGFASRRLLLMTEVVAVPGRSSSCCGMFVPQEKVARCRGREKAEKESAPRVSKRPTRLQM</sequence>
<evidence type="ECO:0000256" key="1">
    <source>
        <dbReference type="SAM" id="MobiDB-lite"/>
    </source>
</evidence>
<keyword evidence="3" id="KW-1185">Reference proteome</keyword>
<comment type="caution">
    <text evidence="2">The sequence shown here is derived from an EMBL/GenBank/DDBJ whole genome shotgun (WGS) entry which is preliminary data.</text>
</comment>
<name>A0A9P4HK48_9PLEO</name>
<gene>
    <name evidence="2" type="ORF">EK21DRAFT_85119</name>
</gene>
<reference evidence="2" key="1">
    <citation type="journal article" date="2020" name="Stud. Mycol.">
        <title>101 Dothideomycetes genomes: a test case for predicting lifestyles and emergence of pathogens.</title>
        <authorList>
            <person name="Haridas S."/>
            <person name="Albert R."/>
            <person name="Binder M."/>
            <person name="Bloem J."/>
            <person name="Labutti K."/>
            <person name="Salamov A."/>
            <person name="Andreopoulos B."/>
            <person name="Baker S."/>
            <person name="Barry K."/>
            <person name="Bills G."/>
            <person name="Bluhm B."/>
            <person name="Cannon C."/>
            <person name="Castanera R."/>
            <person name="Culley D."/>
            <person name="Daum C."/>
            <person name="Ezra D."/>
            <person name="Gonzalez J."/>
            <person name="Henrissat B."/>
            <person name="Kuo A."/>
            <person name="Liang C."/>
            <person name="Lipzen A."/>
            <person name="Lutzoni F."/>
            <person name="Magnuson J."/>
            <person name="Mondo S."/>
            <person name="Nolan M."/>
            <person name="Ohm R."/>
            <person name="Pangilinan J."/>
            <person name="Park H.-J."/>
            <person name="Ramirez L."/>
            <person name="Alfaro M."/>
            <person name="Sun H."/>
            <person name="Tritt A."/>
            <person name="Yoshinaga Y."/>
            <person name="Zwiers L.-H."/>
            <person name="Turgeon B."/>
            <person name="Goodwin S."/>
            <person name="Spatafora J."/>
            <person name="Crous P."/>
            <person name="Grigoriev I."/>
        </authorList>
    </citation>
    <scope>NUCLEOTIDE SEQUENCE</scope>
    <source>
        <strain evidence="2">CBS 110217</strain>
    </source>
</reference>
<protein>
    <submittedName>
        <fullName evidence="2">Uncharacterized protein</fullName>
    </submittedName>
</protein>